<feature type="signal peptide" evidence="1">
    <location>
        <begin position="1"/>
        <end position="22"/>
    </location>
</feature>
<keyword evidence="1" id="KW-0732">Signal</keyword>
<evidence type="ECO:0000256" key="1">
    <source>
        <dbReference type="SAM" id="SignalP"/>
    </source>
</evidence>
<name>A0A4R6IEV4_9SPHI</name>
<protein>
    <recommendedName>
        <fullName evidence="4">Lipoprotein</fullName>
    </recommendedName>
</protein>
<feature type="chain" id="PRO_5020817731" description="Lipoprotein" evidence="1">
    <location>
        <begin position="23"/>
        <end position="100"/>
    </location>
</feature>
<comment type="caution">
    <text evidence="2">The sequence shown here is derived from an EMBL/GenBank/DDBJ whole genome shotgun (WGS) entry which is preliminary data.</text>
</comment>
<keyword evidence="3" id="KW-1185">Reference proteome</keyword>
<dbReference type="PROSITE" id="PS51257">
    <property type="entry name" value="PROKAR_LIPOPROTEIN"/>
    <property type="match status" value="1"/>
</dbReference>
<dbReference type="RefSeq" id="WP_133558562.1">
    <property type="nucleotide sequence ID" value="NZ_SNWM01000005.1"/>
</dbReference>
<dbReference type="Proteomes" id="UP000295499">
    <property type="component" value="Unassembled WGS sequence"/>
</dbReference>
<dbReference type="AlphaFoldDB" id="A0A4R6IEV4"/>
<organism evidence="2 3">
    <name type="scientific">Pedobacter duraquae</name>
    <dbReference type="NCBI Taxonomy" id="425511"/>
    <lineage>
        <taxon>Bacteria</taxon>
        <taxon>Pseudomonadati</taxon>
        <taxon>Bacteroidota</taxon>
        <taxon>Sphingobacteriia</taxon>
        <taxon>Sphingobacteriales</taxon>
        <taxon>Sphingobacteriaceae</taxon>
        <taxon>Pedobacter</taxon>
    </lineage>
</organism>
<gene>
    <name evidence="2" type="ORF">CLV32_3948</name>
</gene>
<dbReference type="EMBL" id="SNWM01000005">
    <property type="protein sequence ID" value="TDO20188.1"/>
    <property type="molecule type" value="Genomic_DNA"/>
</dbReference>
<proteinExistence type="predicted"/>
<reference evidence="2 3" key="1">
    <citation type="submission" date="2019-03" db="EMBL/GenBank/DDBJ databases">
        <title>Genomic Encyclopedia of Archaeal and Bacterial Type Strains, Phase II (KMG-II): from individual species to whole genera.</title>
        <authorList>
            <person name="Goeker M."/>
        </authorList>
    </citation>
    <scope>NUCLEOTIDE SEQUENCE [LARGE SCALE GENOMIC DNA]</scope>
    <source>
        <strain evidence="2 3">DSM 19034</strain>
    </source>
</reference>
<evidence type="ECO:0008006" key="4">
    <source>
        <dbReference type="Google" id="ProtNLM"/>
    </source>
</evidence>
<accession>A0A4R6IEV4</accession>
<evidence type="ECO:0000313" key="3">
    <source>
        <dbReference type="Proteomes" id="UP000295499"/>
    </source>
</evidence>
<evidence type="ECO:0000313" key="2">
    <source>
        <dbReference type="EMBL" id="TDO20188.1"/>
    </source>
</evidence>
<dbReference type="OrthoDB" id="1447689at2"/>
<sequence>MKKIIWMFMACITLASCSTRKANVDNTIQLSGTVEQLGMSTFQYGTHLIKSSGTTYSLKSNKVNLDSFSGKSVTLIGIKVQGYPVENGPELVDVMSIQIN</sequence>